<dbReference type="EMBL" id="JAHUTJ010033230">
    <property type="protein sequence ID" value="MED6276923.1"/>
    <property type="molecule type" value="Genomic_DNA"/>
</dbReference>
<feature type="region of interest" description="Disordered" evidence="7">
    <location>
        <begin position="772"/>
        <end position="794"/>
    </location>
</feature>
<keyword evidence="2 6" id="KW-0067">ATP-binding</keyword>
<dbReference type="CDD" id="cd01396">
    <property type="entry name" value="MeCP2_MBD"/>
    <property type="match status" value="1"/>
</dbReference>
<keyword evidence="3 6" id="KW-0518">Myosin</keyword>
<accession>A0ABU7DPA2</accession>
<keyword evidence="5 6" id="KW-0009">Actin-binding</keyword>
<dbReference type="Gene3D" id="1.20.58.530">
    <property type="match status" value="1"/>
</dbReference>
<evidence type="ECO:0000256" key="7">
    <source>
        <dbReference type="SAM" id="MobiDB-lite"/>
    </source>
</evidence>
<name>A0ABU7DPA2_9TELE</name>
<dbReference type="SUPFAM" id="SSF54171">
    <property type="entry name" value="DNA-binding domain"/>
    <property type="match status" value="1"/>
</dbReference>
<feature type="domain" description="Myosin motor" evidence="9">
    <location>
        <begin position="318"/>
        <end position="794"/>
    </location>
</feature>
<evidence type="ECO:0000313" key="10">
    <source>
        <dbReference type="EMBL" id="MED6276923.1"/>
    </source>
</evidence>
<evidence type="ECO:0000256" key="4">
    <source>
        <dbReference type="ARBA" id="ARBA00023175"/>
    </source>
</evidence>
<dbReference type="Pfam" id="PF16564">
    <property type="entry name" value="MBDa"/>
    <property type="match status" value="1"/>
</dbReference>
<dbReference type="SMART" id="SM00391">
    <property type="entry name" value="MBD"/>
    <property type="match status" value="1"/>
</dbReference>
<dbReference type="PANTHER" id="PTHR13140:SF853">
    <property type="entry name" value="UNCONVENTIONAL MYOSIN-VB ISOFORM X2"/>
    <property type="match status" value="1"/>
</dbReference>
<dbReference type="Pfam" id="PF00063">
    <property type="entry name" value="Myosin_head"/>
    <property type="match status" value="1"/>
</dbReference>
<feature type="domain" description="MBD" evidence="8">
    <location>
        <begin position="1"/>
        <end position="69"/>
    </location>
</feature>
<organism evidence="10 11">
    <name type="scientific">Characodon lateralis</name>
    <dbReference type="NCBI Taxonomy" id="208331"/>
    <lineage>
        <taxon>Eukaryota</taxon>
        <taxon>Metazoa</taxon>
        <taxon>Chordata</taxon>
        <taxon>Craniata</taxon>
        <taxon>Vertebrata</taxon>
        <taxon>Euteleostomi</taxon>
        <taxon>Actinopterygii</taxon>
        <taxon>Neopterygii</taxon>
        <taxon>Teleostei</taxon>
        <taxon>Neoteleostei</taxon>
        <taxon>Acanthomorphata</taxon>
        <taxon>Ovalentaria</taxon>
        <taxon>Atherinomorphae</taxon>
        <taxon>Cyprinodontiformes</taxon>
        <taxon>Goodeidae</taxon>
        <taxon>Characodon</taxon>
    </lineage>
</organism>
<dbReference type="Gene3D" id="1.10.10.820">
    <property type="match status" value="1"/>
</dbReference>
<dbReference type="Pfam" id="PF01429">
    <property type="entry name" value="MBD"/>
    <property type="match status" value="1"/>
</dbReference>
<comment type="similarity">
    <text evidence="6">Belongs to the TRAFAC class myosin-kinesin ATPase superfamily. Myosin family.</text>
</comment>
<dbReference type="Gene3D" id="3.40.850.10">
    <property type="entry name" value="Kinesin motor domain"/>
    <property type="match status" value="1"/>
</dbReference>
<dbReference type="InterPro" id="IPR036961">
    <property type="entry name" value="Kinesin_motor_dom_sf"/>
</dbReference>
<keyword evidence="11" id="KW-1185">Reference proteome</keyword>
<dbReference type="SMART" id="SM00242">
    <property type="entry name" value="MYSc"/>
    <property type="match status" value="1"/>
</dbReference>
<dbReference type="PRINTS" id="PR00193">
    <property type="entry name" value="MYOSINHEAVY"/>
</dbReference>
<feature type="binding site" evidence="6">
    <location>
        <begin position="412"/>
        <end position="419"/>
    </location>
    <ligand>
        <name>ATP</name>
        <dbReference type="ChEBI" id="CHEBI:30616"/>
    </ligand>
</feature>
<dbReference type="PROSITE" id="PS51456">
    <property type="entry name" value="MYOSIN_MOTOR"/>
    <property type="match status" value="1"/>
</dbReference>
<dbReference type="PROSITE" id="PS50982">
    <property type="entry name" value="MBD"/>
    <property type="match status" value="1"/>
</dbReference>
<dbReference type="Proteomes" id="UP001352852">
    <property type="component" value="Unassembled WGS sequence"/>
</dbReference>
<dbReference type="InterPro" id="IPR025884">
    <property type="entry name" value="MeCpG-bd_2/3_C_dom"/>
</dbReference>
<evidence type="ECO:0000256" key="6">
    <source>
        <dbReference type="PROSITE-ProRule" id="PRU00782"/>
    </source>
</evidence>
<dbReference type="Pfam" id="PF14048">
    <property type="entry name" value="MBD_C"/>
    <property type="match status" value="1"/>
</dbReference>
<dbReference type="InterPro" id="IPR001609">
    <property type="entry name" value="Myosin_head_motor_dom-like"/>
</dbReference>
<keyword evidence="4 6" id="KW-0505">Motor protein</keyword>
<evidence type="ECO:0000256" key="5">
    <source>
        <dbReference type="ARBA" id="ARBA00023203"/>
    </source>
</evidence>
<dbReference type="PANTHER" id="PTHR13140">
    <property type="entry name" value="MYOSIN"/>
    <property type="match status" value="1"/>
</dbReference>
<keyword evidence="1 6" id="KW-0547">Nucleotide-binding</keyword>
<dbReference type="Gene3D" id="1.20.120.720">
    <property type="entry name" value="Myosin VI head, motor domain, U50 subdomain"/>
    <property type="match status" value="1"/>
</dbReference>
<reference evidence="10 11" key="1">
    <citation type="submission" date="2021-06" db="EMBL/GenBank/DDBJ databases">
        <authorList>
            <person name="Palmer J.M."/>
        </authorList>
    </citation>
    <scope>NUCLEOTIDE SEQUENCE [LARGE SCALE GENOMIC DNA]</scope>
    <source>
        <strain evidence="10 11">CL_MEX2019</strain>
        <tissue evidence="10">Muscle</tissue>
    </source>
</reference>
<comment type="caution">
    <text evidence="10">The sequence shown here is derived from an EMBL/GenBank/DDBJ whole genome shotgun (WGS) entry which is preliminary data.</text>
</comment>
<dbReference type="InterPro" id="IPR016177">
    <property type="entry name" value="DNA-bd_dom_sf"/>
</dbReference>
<dbReference type="InterPro" id="IPR032343">
    <property type="entry name" value="MBD2/MBD3_p55-bd"/>
</dbReference>
<dbReference type="InterPro" id="IPR027417">
    <property type="entry name" value="P-loop_NTPase"/>
</dbReference>
<dbReference type="Gene3D" id="3.30.890.10">
    <property type="entry name" value="Methyl-cpg-binding Protein 2, Chain A"/>
    <property type="match status" value="1"/>
</dbReference>
<dbReference type="SUPFAM" id="SSF52540">
    <property type="entry name" value="P-loop containing nucleoside triphosphate hydrolases"/>
    <property type="match status" value="1"/>
</dbReference>
<evidence type="ECO:0000259" key="8">
    <source>
        <dbReference type="PROSITE" id="PS50982"/>
    </source>
</evidence>
<evidence type="ECO:0000256" key="1">
    <source>
        <dbReference type="ARBA" id="ARBA00022741"/>
    </source>
</evidence>
<comment type="caution">
    <text evidence="6">Lacks conserved residue(s) required for the propagation of feature annotation.</text>
</comment>
<proteinExistence type="inferred from homology"/>
<dbReference type="InterPro" id="IPR001739">
    <property type="entry name" value="Methyl_CpG_DNA-bd"/>
</dbReference>
<evidence type="ECO:0000256" key="3">
    <source>
        <dbReference type="ARBA" id="ARBA00023123"/>
    </source>
</evidence>
<sequence>MEKKRWDCSALPKGWKMEEVTRKSGLSAGKSDVYYFSPSGKKFRSKPQLARYLGNQMDLSSFDFRTGKMLMSKMNKNRQRLRYDHNNQNKGKPDLNTSLPVRQTASIFKQPVTKVTNHPNNKVKTDPQKAVDQPRQLFWEKKLGGLNAYDIAEELVKTMELPKGLQGVGPGCTDKTLLSAIASALHTSAAPITGQLSAAVEKNPGVWLNTTQPLCKAFIVTDEDIRKQEELVYSVRKRLEEALMADMLAQRRHGDRIAQGAGVWVPDPEAVWVSATLLRDYKPGEEQLLLQLQNGNEVHYFVDSPSDLPPLGNPDILEGENDLTALSFLHEPAVLHNLQVRFLDYSSIYTYCGIVLVAINPYDQLPIYGEEVIDAYSGQDMADMEPHIFSVAEEAYRTMTREERNQSIIISGESGSGKTVSAKFTMRYFAVVGGASQQTSVEERVLASNPIMESIGNAKTTRNDNSSRFGKYIEIGFGRNGDIIGANMRTYLLEKSRVVFQASSERNYHIFYQLCSARELPEMRSLKLEAPEYFHYTNQGAEMQIAGTNDLSDLERTRNAFTVLGVQPEQQMELFRVLSAVMHLGNVNIQASGRSSDRSYINAEDRSLAVFSKLLGVERSQMAHWLCSRRLAVGGEMLVKPMTGQQALEARDALAKHIYGQLFTWTVQRLNSALRSQKGKAKSFIGVLDIYGFETFDQNSFEQFCINYANEKLQQQFNRHVFHLEQEEYVREELAWNRIEFSDNQECINLIEGPLGIFDLLDEECRILDKQKKEMEDRQTDRRTDGRTDGQIDR</sequence>
<evidence type="ECO:0000259" key="9">
    <source>
        <dbReference type="PROSITE" id="PS51456"/>
    </source>
</evidence>
<protein>
    <submittedName>
        <fullName evidence="10">Unconventional myosin-Va</fullName>
    </submittedName>
</protein>
<gene>
    <name evidence="10" type="primary">MYO5A_3</name>
    <name evidence="10" type="ORF">CHARACLAT_007822</name>
</gene>
<evidence type="ECO:0000256" key="2">
    <source>
        <dbReference type="ARBA" id="ARBA00022840"/>
    </source>
</evidence>
<evidence type="ECO:0000313" key="11">
    <source>
        <dbReference type="Proteomes" id="UP001352852"/>
    </source>
</evidence>